<sequence>MSGRMPPYSMKRGGGEPTTENRSRFFHQYGRCDHQRFTRSLP</sequence>
<feature type="region of interest" description="Disordered" evidence="1">
    <location>
        <begin position="1"/>
        <end position="27"/>
    </location>
</feature>
<accession>S6D2M7</accession>
<dbReference type="HOGENOM" id="CLU_3245275_0_0_2"/>
<proteinExistence type="predicted"/>
<protein>
    <submittedName>
        <fullName evidence="2">Uncharacterized protein</fullName>
    </submittedName>
</protein>
<gene>
    <name evidence="2" type="ORF">HTIA_1291</name>
</gene>
<dbReference type="EMBL" id="HF571520">
    <property type="protein sequence ID" value="CCQ33425.1"/>
    <property type="molecule type" value="Genomic_DNA"/>
</dbReference>
<evidence type="ECO:0000313" key="3">
    <source>
        <dbReference type="Proteomes" id="UP000015381"/>
    </source>
</evidence>
<dbReference type="KEGG" id="hti:HTIA_1291"/>
<reference evidence="2 3" key="1">
    <citation type="journal article" date="2014" name="Environ. Microbiol.">
        <title>Halorhabdus tiamatea: proteogenomics and glycosidase activity measurements identify the first cultivated euryarchaeon from a deep-sea anoxic brine lake as potential polysaccharide degrader.</title>
        <authorList>
            <person name="Werner J."/>
            <person name="Ferrer M."/>
            <person name="Michel G."/>
            <person name="Mann A.J."/>
            <person name="Huang S."/>
            <person name="Juarez S."/>
            <person name="Ciordia S."/>
            <person name="Albar J.P."/>
            <person name="Alcaide M."/>
            <person name="La Cono V."/>
            <person name="Yakimov M.M."/>
            <person name="Antunes A."/>
            <person name="Taborda M."/>
            <person name="Da Costa M.S."/>
            <person name="Amann R.I."/>
            <person name="Gloeckner F.O."/>
            <person name="Golyshina O.V."/>
            <person name="Golyshin P.N."/>
            <person name="Teeling H."/>
        </authorList>
    </citation>
    <scope>NUCLEOTIDE SEQUENCE [LARGE SCALE GENOMIC DNA]</scope>
    <source>
        <strain evidence="3">SARL4B</strain>
    </source>
</reference>
<evidence type="ECO:0000256" key="1">
    <source>
        <dbReference type="SAM" id="MobiDB-lite"/>
    </source>
</evidence>
<name>S6D2M7_9EURY</name>
<organism evidence="2 3">
    <name type="scientific">Halorhabdus tiamatea SARL4B</name>
    <dbReference type="NCBI Taxonomy" id="1033806"/>
    <lineage>
        <taxon>Archaea</taxon>
        <taxon>Methanobacteriati</taxon>
        <taxon>Methanobacteriota</taxon>
        <taxon>Stenosarchaea group</taxon>
        <taxon>Halobacteria</taxon>
        <taxon>Halobacteriales</taxon>
        <taxon>Haloarculaceae</taxon>
        <taxon>Halorhabdus</taxon>
    </lineage>
</organism>
<evidence type="ECO:0000313" key="2">
    <source>
        <dbReference type="EMBL" id="CCQ33425.1"/>
    </source>
</evidence>
<dbReference type="AlphaFoldDB" id="S6D2M7"/>
<keyword evidence="3" id="KW-1185">Reference proteome</keyword>
<dbReference type="Proteomes" id="UP000015381">
    <property type="component" value="Chromosome I"/>
</dbReference>